<keyword evidence="2" id="KW-1185">Reference proteome</keyword>
<protein>
    <submittedName>
        <fullName evidence="1">DUF3203 domain-containing protein</fullName>
    </submittedName>
</protein>
<dbReference type="Pfam" id="PF11462">
    <property type="entry name" value="DUF3203"/>
    <property type="match status" value="1"/>
</dbReference>
<organism evidence="1 2">
    <name type="scientific">Stutzerimonas degradans</name>
    <dbReference type="NCBI Taxonomy" id="2968968"/>
    <lineage>
        <taxon>Bacteria</taxon>
        <taxon>Pseudomonadati</taxon>
        <taxon>Pseudomonadota</taxon>
        <taxon>Gammaproteobacteria</taxon>
        <taxon>Pseudomonadales</taxon>
        <taxon>Pseudomonadaceae</taxon>
        <taxon>Stutzerimonas</taxon>
    </lineage>
</organism>
<gene>
    <name evidence="1" type="ORF">CXK95_02110</name>
</gene>
<sequence>MSVQIDTTSGTCTAVIAGHTHRCAVADTRVSTDPQARMSVLHIDGASIHVPEEQAEHLIAAGAKDDRANLIVDD</sequence>
<reference evidence="1 2" key="1">
    <citation type="submission" date="2018-01" db="EMBL/GenBank/DDBJ databases">
        <title>Denitrification phenotypes of diverse strains of Pseudomonas stutzeri.</title>
        <authorList>
            <person name="Milligan D.A."/>
            <person name="Bergaust L."/>
            <person name="Bakken L.R."/>
            <person name="Frostegard A."/>
        </authorList>
    </citation>
    <scope>NUCLEOTIDE SEQUENCE [LARGE SCALE GENOMIC DNA]</scope>
    <source>
        <strain evidence="1 2">DSM 50238</strain>
    </source>
</reference>
<evidence type="ECO:0000313" key="2">
    <source>
        <dbReference type="Proteomes" id="UP000235881"/>
    </source>
</evidence>
<comment type="caution">
    <text evidence="1">The sequence shown here is derived from an EMBL/GenBank/DDBJ whole genome shotgun (WGS) entry which is preliminary data.</text>
</comment>
<dbReference type="InterPro" id="IPR038079">
    <property type="entry name" value="PA2021-like_sf"/>
</dbReference>
<dbReference type="Proteomes" id="UP000235881">
    <property type="component" value="Unassembled WGS sequence"/>
</dbReference>
<dbReference type="RefSeq" id="WP_008566771.1">
    <property type="nucleotide sequence ID" value="NZ_CP065721.1"/>
</dbReference>
<dbReference type="SUPFAM" id="SSF141447">
    <property type="entry name" value="PA2021-like"/>
    <property type="match status" value="1"/>
</dbReference>
<proteinExistence type="predicted"/>
<evidence type="ECO:0000313" key="1">
    <source>
        <dbReference type="EMBL" id="PNF78107.1"/>
    </source>
</evidence>
<dbReference type="EMBL" id="POUK01000001">
    <property type="protein sequence ID" value="PNF78107.1"/>
    <property type="molecule type" value="Genomic_DNA"/>
</dbReference>
<name>A0A8E2QFY8_9GAMM</name>
<dbReference type="Gene3D" id="3.40.1170.40">
    <property type="entry name" value="Protein of unknown function DUF3203"/>
    <property type="match status" value="1"/>
</dbReference>
<dbReference type="AlphaFoldDB" id="A0A8E2QFY8"/>
<accession>A0A8E2QFY8</accession>
<dbReference type="InterPro" id="IPR021564">
    <property type="entry name" value="DUF3203"/>
</dbReference>